<feature type="coiled-coil region" evidence="2">
    <location>
        <begin position="157"/>
        <end position="184"/>
    </location>
</feature>
<dbReference type="Proteomes" id="UP000663860">
    <property type="component" value="Unassembled WGS sequence"/>
</dbReference>
<dbReference type="PROSITE" id="PS50001">
    <property type="entry name" value="SH2"/>
    <property type="match status" value="2"/>
</dbReference>
<evidence type="ECO:0000256" key="1">
    <source>
        <dbReference type="PROSITE-ProRule" id="PRU00191"/>
    </source>
</evidence>
<dbReference type="SMART" id="SM00252">
    <property type="entry name" value="SH2"/>
    <property type="match status" value="2"/>
</dbReference>
<dbReference type="Pfam" id="PF00017">
    <property type="entry name" value="SH2"/>
    <property type="match status" value="2"/>
</dbReference>
<keyword evidence="2" id="KW-0175">Coiled coil</keyword>
<dbReference type="AlphaFoldDB" id="A0A814FRX0"/>
<dbReference type="Gene3D" id="3.30.505.10">
    <property type="entry name" value="SH2 domain"/>
    <property type="match status" value="2"/>
</dbReference>
<evidence type="ECO:0000256" key="3">
    <source>
        <dbReference type="SAM" id="MobiDB-lite"/>
    </source>
</evidence>
<feature type="region of interest" description="Disordered" evidence="3">
    <location>
        <begin position="661"/>
        <end position="689"/>
    </location>
</feature>
<evidence type="ECO:0000313" key="6">
    <source>
        <dbReference type="Proteomes" id="UP000663860"/>
    </source>
</evidence>
<organism evidence="5 6">
    <name type="scientific">Adineta steineri</name>
    <dbReference type="NCBI Taxonomy" id="433720"/>
    <lineage>
        <taxon>Eukaryota</taxon>
        <taxon>Metazoa</taxon>
        <taxon>Spiralia</taxon>
        <taxon>Gnathifera</taxon>
        <taxon>Rotifera</taxon>
        <taxon>Eurotatoria</taxon>
        <taxon>Bdelloidea</taxon>
        <taxon>Adinetida</taxon>
        <taxon>Adinetidae</taxon>
        <taxon>Adineta</taxon>
    </lineage>
</organism>
<accession>A0A814FRX0</accession>
<name>A0A814FRX0_9BILA</name>
<proteinExistence type="predicted"/>
<dbReference type="InterPro" id="IPR036860">
    <property type="entry name" value="SH2_dom_sf"/>
</dbReference>
<feature type="domain" description="SH2" evidence="4">
    <location>
        <begin position="359"/>
        <end position="463"/>
    </location>
</feature>
<gene>
    <name evidence="5" type="ORF">IZO911_LOCUS16726</name>
</gene>
<dbReference type="GO" id="GO:0005737">
    <property type="term" value="C:cytoplasm"/>
    <property type="evidence" value="ECO:0007669"/>
    <property type="project" value="TreeGrafter"/>
</dbReference>
<reference evidence="5" key="1">
    <citation type="submission" date="2021-02" db="EMBL/GenBank/DDBJ databases">
        <authorList>
            <person name="Nowell W R."/>
        </authorList>
    </citation>
    <scope>NUCLEOTIDE SEQUENCE</scope>
</reference>
<evidence type="ECO:0000313" key="5">
    <source>
        <dbReference type="EMBL" id="CAF0983935.1"/>
    </source>
</evidence>
<dbReference type="PANTHER" id="PTHR14388:SF17">
    <property type="entry name" value="SH2 DOMAIN-CONTAINING PROTEIN"/>
    <property type="match status" value="1"/>
</dbReference>
<dbReference type="PANTHER" id="PTHR14388">
    <property type="entry name" value="T CELL-SPECIFIC ADAPTER PROTEIN TSAD"/>
    <property type="match status" value="1"/>
</dbReference>
<dbReference type="InterPro" id="IPR000980">
    <property type="entry name" value="SH2"/>
</dbReference>
<evidence type="ECO:0000259" key="4">
    <source>
        <dbReference type="PROSITE" id="PS50001"/>
    </source>
</evidence>
<dbReference type="EMBL" id="CAJNOE010000151">
    <property type="protein sequence ID" value="CAF0983935.1"/>
    <property type="molecule type" value="Genomic_DNA"/>
</dbReference>
<protein>
    <recommendedName>
        <fullName evidence="4">SH2 domain-containing protein</fullName>
    </recommendedName>
</protein>
<sequence length="871" mass="101737">MLAQILHDLYVPRELLNGLPEDQKQLLFCKMREEQIRRYYEREDEEKEKAINTLKSTHKRNKIKKNNKRVTFRLGVDGTEWCRIMGESEISSKTIDEYLHDKINDENEHHNHRRAIAGANHTAPTKTGSFYTVHRDEAIAGANHTAPTKTGSFYTVHRDERKQIEEISNNIQEARRIFERLESDTRRLVLNKESEVLQQKKSSSLPQIPQSDIVDEIFYREIEERAKQADRERREVARRARDSYLKNSSQLNVCFDTDNHTTILQPPPLNSSNKSNPPTNEKKIHIEFVEKKPLKLQSSSMDNLRKEPIEQEKSPTTPVEHPRSKPLLPLTREDIRQWFCTREVPYSTFRSPNGQIYLWFHGIISRAYTEQLLSSKPIGTYLIRINEKIYGYALSYRASDHCRHLLIEVILAPKRDHNQVQQHVYRFLGGAKHEIFTQLNDLIEKYSNTPIRSNSNDVLRYPCGQVDPQKPDYADLFTEYSNNKKIESLYIQLETTTSPPQAIAGANHTAPTKTGSFYTVHRDERKQIEEISNNIQEARRIFERLESDTQRLVLNKESEVLQQKKSSSLPQIPQSDIVDEIFYREIEERAKQADRERREVARRARDSYLKNSSQLNVCFDTDNHTTILQPPPLNSSNKINPPTNEKKIHIEFVEKKPLKLQSSSMDNLRKEPVEQEKSPTTPVEHPRSKPLLPLTREDIRQWFCTREVPYSTFRSPNGQIYLWFHGIISRAYTEQLLSSKPIGTYLIRINEKIYGYALSYRASDHCRHLLIEVILAPKRDHNQLQQHVYRFLGGAKHEIFTQLNDLIEKYSNTPIRSNSNDVLRYPCGQVDPQKPDYADLFTEYSNNKKIESLYIQLETTTSPPPQSNTQL</sequence>
<feature type="domain" description="SH2" evidence="4">
    <location>
        <begin position="723"/>
        <end position="827"/>
    </location>
</feature>
<keyword evidence="1" id="KW-0727">SH2 domain</keyword>
<feature type="coiled-coil region" evidence="2">
    <location>
        <begin position="521"/>
        <end position="548"/>
    </location>
</feature>
<dbReference type="SUPFAM" id="SSF55550">
    <property type="entry name" value="SH2 domain"/>
    <property type="match status" value="2"/>
</dbReference>
<evidence type="ECO:0000256" key="2">
    <source>
        <dbReference type="SAM" id="Coils"/>
    </source>
</evidence>
<feature type="compositionally biased region" description="Basic and acidic residues" evidence="3">
    <location>
        <begin position="667"/>
        <end position="677"/>
    </location>
</feature>
<comment type="caution">
    <text evidence="5">The sequence shown here is derived from an EMBL/GenBank/DDBJ whole genome shotgun (WGS) entry which is preliminary data.</text>
</comment>